<evidence type="ECO:0000313" key="3">
    <source>
        <dbReference type="Proteomes" id="UP000528322"/>
    </source>
</evidence>
<gene>
    <name evidence="2" type="ORF">HNR37_000236</name>
</gene>
<keyword evidence="1" id="KW-0732">Signal</keyword>
<organism evidence="2 3">
    <name type="scientific">Desulfurispira natronophila</name>
    <dbReference type="NCBI Taxonomy" id="682562"/>
    <lineage>
        <taxon>Bacteria</taxon>
        <taxon>Pseudomonadati</taxon>
        <taxon>Chrysiogenota</taxon>
        <taxon>Chrysiogenia</taxon>
        <taxon>Chrysiogenales</taxon>
        <taxon>Chrysiogenaceae</taxon>
        <taxon>Desulfurispira</taxon>
    </lineage>
</organism>
<accession>A0A7W7Y2N5</accession>
<proteinExistence type="predicted"/>
<feature type="chain" id="PRO_5031422379" description="DUF3300 domain-containing protein" evidence="1">
    <location>
        <begin position="25"/>
        <end position="145"/>
    </location>
</feature>
<keyword evidence="3" id="KW-1185">Reference proteome</keyword>
<feature type="signal peptide" evidence="1">
    <location>
        <begin position="1"/>
        <end position="24"/>
    </location>
</feature>
<dbReference type="RefSeq" id="WP_183728623.1">
    <property type="nucleotide sequence ID" value="NZ_JACHID010000001.1"/>
</dbReference>
<reference evidence="2 3" key="1">
    <citation type="submission" date="2020-08" db="EMBL/GenBank/DDBJ databases">
        <title>Genomic Encyclopedia of Type Strains, Phase IV (KMG-IV): sequencing the most valuable type-strain genomes for metagenomic binning, comparative biology and taxonomic classification.</title>
        <authorList>
            <person name="Goeker M."/>
        </authorList>
    </citation>
    <scope>NUCLEOTIDE SEQUENCE [LARGE SCALE GENOMIC DNA]</scope>
    <source>
        <strain evidence="2 3">DSM 22071</strain>
    </source>
</reference>
<dbReference type="EMBL" id="JACHID010000001">
    <property type="protein sequence ID" value="MBB5020933.1"/>
    <property type="molecule type" value="Genomic_DNA"/>
</dbReference>
<evidence type="ECO:0000256" key="1">
    <source>
        <dbReference type="SAM" id="SignalP"/>
    </source>
</evidence>
<evidence type="ECO:0000313" key="2">
    <source>
        <dbReference type="EMBL" id="MBB5020933.1"/>
    </source>
</evidence>
<evidence type="ECO:0008006" key="4">
    <source>
        <dbReference type="Google" id="ProtNLM"/>
    </source>
</evidence>
<protein>
    <recommendedName>
        <fullName evidence="4">DUF3300 domain-containing protein</fullName>
    </recommendedName>
</protein>
<dbReference type="Proteomes" id="UP000528322">
    <property type="component" value="Unassembled WGS sequence"/>
</dbReference>
<comment type="caution">
    <text evidence="2">The sequence shown here is derived from an EMBL/GenBank/DDBJ whole genome shotgun (WGS) entry which is preliminary data.</text>
</comment>
<sequence>MNITKLIITASALCLLAFPISAMAQWGHQGQYTQSYGMQPHSGYMQHYGGYGMQGQFHGYGYQMPQQQQFHQQPQNITTYSYQPQTGYHEVEVYMPVVRYEKRKMYKPVEVIQPGQLPVIQQYQAFPSGTPQLQQQMQQPMMMPQ</sequence>
<name>A0A7W7Y2N5_9BACT</name>
<dbReference type="AlphaFoldDB" id="A0A7W7Y2N5"/>